<evidence type="ECO:0000259" key="11">
    <source>
        <dbReference type="PROSITE" id="PS52015"/>
    </source>
</evidence>
<gene>
    <name evidence="12" type="ORF">OO17_26575</name>
</gene>
<organism evidence="12 13">
    <name type="scientific">Rhodopseudomonas palustris</name>
    <dbReference type="NCBI Taxonomy" id="1076"/>
    <lineage>
        <taxon>Bacteria</taxon>
        <taxon>Pseudomonadati</taxon>
        <taxon>Pseudomonadota</taxon>
        <taxon>Alphaproteobacteria</taxon>
        <taxon>Hyphomicrobiales</taxon>
        <taxon>Nitrobacteraceae</taxon>
        <taxon>Rhodopseudomonas</taxon>
    </lineage>
</organism>
<feature type="compositionally biased region" description="Basic and acidic residues" evidence="10">
    <location>
        <begin position="1"/>
        <end position="10"/>
    </location>
</feature>
<comment type="subcellular location">
    <subcellularLocation>
        <location evidence="1">Cell inner membrane</location>
        <topology evidence="1">Single-pass membrane protein</topology>
        <orientation evidence="1">Periplasmic side</orientation>
    </subcellularLocation>
</comment>
<dbReference type="PATRIC" id="fig|1076.23.peg.1847"/>
<dbReference type="InterPro" id="IPR037682">
    <property type="entry name" value="TonB_C"/>
</dbReference>
<evidence type="ECO:0000256" key="5">
    <source>
        <dbReference type="ARBA" id="ARBA00022519"/>
    </source>
</evidence>
<dbReference type="OrthoDB" id="7433592at2"/>
<evidence type="ECO:0000256" key="1">
    <source>
        <dbReference type="ARBA" id="ARBA00004383"/>
    </source>
</evidence>
<dbReference type="EMBL" id="JXXE01000664">
    <property type="protein sequence ID" value="KIZ34629.1"/>
    <property type="molecule type" value="Genomic_DNA"/>
</dbReference>
<keyword evidence="9" id="KW-0472">Membrane</keyword>
<dbReference type="PANTHER" id="PTHR33446">
    <property type="entry name" value="PROTEIN TONB-RELATED"/>
    <property type="match status" value="1"/>
</dbReference>
<dbReference type="Gene3D" id="3.30.1150.10">
    <property type="match status" value="1"/>
</dbReference>
<dbReference type="Pfam" id="PF03544">
    <property type="entry name" value="TonB_C"/>
    <property type="match status" value="1"/>
</dbReference>
<comment type="similarity">
    <text evidence="2">Belongs to the TonB family.</text>
</comment>
<feature type="domain" description="TonB C-terminal" evidence="11">
    <location>
        <begin position="97"/>
        <end position="188"/>
    </location>
</feature>
<dbReference type="SUPFAM" id="SSF74653">
    <property type="entry name" value="TolA/TonB C-terminal domain"/>
    <property type="match status" value="1"/>
</dbReference>
<protein>
    <submittedName>
        <fullName evidence="12">Energy transducer TonB</fullName>
    </submittedName>
</protein>
<feature type="region of interest" description="Disordered" evidence="10">
    <location>
        <begin position="1"/>
        <end position="85"/>
    </location>
</feature>
<dbReference type="GO" id="GO:0005886">
    <property type="term" value="C:plasma membrane"/>
    <property type="evidence" value="ECO:0007669"/>
    <property type="project" value="UniProtKB-SubCell"/>
</dbReference>
<proteinExistence type="inferred from homology"/>
<evidence type="ECO:0000256" key="6">
    <source>
        <dbReference type="ARBA" id="ARBA00022692"/>
    </source>
</evidence>
<evidence type="ECO:0000256" key="2">
    <source>
        <dbReference type="ARBA" id="ARBA00006555"/>
    </source>
</evidence>
<keyword evidence="4" id="KW-1003">Cell membrane</keyword>
<keyword evidence="5" id="KW-0997">Cell inner membrane</keyword>
<evidence type="ECO:0000256" key="3">
    <source>
        <dbReference type="ARBA" id="ARBA00022448"/>
    </source>
</evidence>
<accession>A0A0D7E1A6</accession>
<feature type="non-terminal residue" evidence="12">
    <location>
        <position position="1"/>
    </location>
</feature>
<evidence type="ECO:0000256" key="10">
    <source>
        <dbReference type="SAM" id="MobiDB-lite"/>
    </source>
</evidence>
<evidence type="ECO:0000313" key="13">
    <source>
        <dbReference type="Proteomes" id="UP000032515"/>
    </source>
</evidence>
<dbReference type="RefSeq" id="WP_044417607.1">
    <property type="nucleotide sequence ID" value="NZ_JXXE01000664.1"/>
</dbReference>
<sequence>STPVQEKPEVEAPPEQKVQPTPPEPAKTEPTKVEPAKVEPVEPEPVVMPKPRPKREPKPPSRQPPAPRTSAPPPAERHAASASLATRGETAVAVLPSYRDRLAAHLQRFKRYPSGAKSSGAQGTALLSFTVGRNGRVLGSRLARSSGNAALDAETLAMIRRAEPLPAFPPQMTQSSLSFTVPVRFSLR</sequence>
<dbReference type="Proteomes" id="UP000032515">
    <property type="component" value="Unassembled WGS sequence"/>
</dbReference>
<reference evidence="12 13" key="1">
    <citation type="submission" date="2014-11" db="EMBL/GenBank/DDBJ databases">
        <title>Genomics and ecophysiology of heterotrophic nitrogen fixing bacteria isolated from estuarine surface water.</title>
        <authorList>
            <person name="Bentzon-Tilia M."/>
            <person name="Severin I."/>
            <person name="Hansen L.H."/>
            <person name="Riemann L."/>
        </authorList>
    </citation>
    <scope>NUCLEOTIDE SEQUENCE [LARGE SCALE GENOMIC DNA]</scope>
    <source>
        <strain evidence="12 13">BAL398</strain>
    </source>
</reference>
<comment type="caution">
    <text evidence="12">The sequence shown here is derived from an EMBL/GenBank/DDBJ whole genome shotgun (WGS) entry which is preliminary data.</text>
</comment>
<feature type="compositionally biased region" description="Basic and acidic residues" evidence="10">
    <location>
        <begin position="26"/>
        <end position="40"/>
    </location>
</feature>
<evidence type="ECO:0000256" key="9">
    <source>
        <dbReference type="ARBA" id="ARBA00023136"/>
    </source>
</evidence>
<feature type="compositionally biased region" description="Pro residues" evidence="10">
    <location>
        <begin position="60"/>
        <end position="74"/>
    </location>
</feature>
<keyword evidence="6" id="KW-0812">Transmembrane</keyword>
<evidence type="ECO:0000256" key="4">
    <source>
        <dbReference type="ARBA" id="ARBA00022475"/>
    </source>
</evidence>
<evidence type="ECO:0000256" key="7">
    <source>
        <dbReference type="ARBA" id="ARBA00022927"/>
    </source>
</evidence>
<name>A0A0D7E1A6_RHOPL</name>
<evidence type="ECO:0000256" key="8">
    <source>
        <dbReference type="ARBA" id="ARBA00022989"/>
    </source>
</evidence>
<dbReference type="GO" id="GO:0015031">
    <property type="term" value="P:protein transport"/>
    <property type="evidence" value="ECO:0007669"/>
    <property type="project" value="UniProtKB-KW"/>
</dbReference>
<dbReference type="GO" id="GO:0055085">
    <property type="term" value="P:transmembrane transport"/>
    <property type="evidence" value="ECO:0007669"/>
    <property type="project" value="InterPro"/>
</dbReference>
<dbReference type="InterPro" id="IPR006260">
    <property type="entry name" value="TonB/TolA_C"/>
</dbReference>
<dbReference type="PROSITE" id="PS52015">
    <property type="entry name" value="TONB_CTD"/>
    <property type="match status" value="1"/>
</dbReference>
<keyword evidence="8" id="KW-1133">Transmembrane helix</keyword>
<evidence type="ECO:0000313" key="12">
    <source>
        <dbReference type="EMBL" id="KIZ34629.1"/>
    </source>
</evidence>
<dbReference type="NCBIfam" id="TIGR01352">
    <property type="entry name" value="tonB_Cterm"/>
    <property type="match status" value="1"/>
</dbReference>
<keyword evidence="7" id="KW-0653">Protein transport</keyword>
<keyword evidence="3" id="KW-0813">Transport</keyword>
<dbReference type="AlphaFoldDB" id="A0A0D7E1A6"/>
<dbReference type="InterPro" id="IPR051045">
    <property type="entry name" value="TonB-dependent_transducer"/>
</dbReference>
<dbReference type="PANTHER" id="PTHR33446:SF13">
    <property type="entry name" value="TONB PROTEIN"/>
    <property type="match status" value="1"/>
</dbReference>